<dbReference type="Pfam" id="PF06940">
    <property type="entry name" value="DUF1287"/>
    <property type="match status" value="1"/>
</dbReference>
<feature type="signal peptide" evidence="1">
    <location>
        <begin position="1"/>
        <end position="24"/>
    </location>
</feature>
<sequence>MMFRKIIFSVFIASLLCATGFAQSATALKLSDATISLTKDRVIYDPAYFKIAYPNGDVPADKGVCTDVVIRAYRKLGTDLQKEVHEDMKANFRLYPKNWGMKTTDRNIDHRRVPNLMVFFGRKGTKKPMTKNAGDYLPGDIVCWDLNGRQLHIGLVINKKSADGKRYLIVHNIGSGQVIEDVLFAWKIIGHYTYKL</sequence>
<organism evidence="2 3">
    <name type="scientific">Pedobacter xixiisoli</name>
    <dbReference type="NCBI Taxonomy" id="1476464"/>
    <lineage>
        <taxon>Bacteria</taxon>
        <taxon>Pseudomonadati</taxon>
        <taxon>Bacteroidota</taxon>
        <taxon>Sphingobacteriia</taxon>
        <taxon>Sphingobacteriales</taxon>
        <taxon>Sphingobacteriaceae</taxon>
        <taxon>Pedobacter</taxon>
    </lineage>
</organism>
<dbReference type="EMBL" id="OCMT01000002">
    <property type="protein sequence ID" value="SOD14663.1"/>
    <property type="molecule type" value="Genomic_DNA"/>
</dbReference>
<evidence type="ECO:0000256" key="1">
    <source>
        <dbReference type="SAM" id="SignalP"/>
    </source>
</evidence>
<dbReference type="Proteomes" id="UP000219281">
    <property type="component" value="Unassembled WGS sequence"/>
</dbReference>
<accession>A0A285ZYD7</accession>
<dbReference type="InterPro" id="IPR009706">
    <property type="entry name" value="DUF1287"/>
</dbReference>
<name>A0A285ZYD7_9SPHI</name>
<protein>
    <recommendedName>
        <fullName evidence="4">DUF1287 domain-containing protein</fullName>
    </recommendedName>
</protein>
<dbReference type="AlphaFoldDB" id="A0A285ZYD7"/>
<keyword evidence="3" id="KW-1185">Reference proteome</keyword>
<evidence type="ECO:0000313" key="2">
    <source>
        <dbReference type="EMBL" id="SOD14663.1"/>
    </source>
</evidence>
<keyword evidence="1" id="KW-0732">Signal</keyword>
<gene>
    <name evidence="2" type="ORF">SAMN06297358_1688</name>
</gene>
<feature type="chain" id="PRO_5012312496" description="DUF1287 domain-containing protein" evidence="1">
    <location>
        <begin position="25"/>
        <end position="196"/>
    </location>
</feature>
<evidence type="ECO:0000313" key="3">
    <source>
        <dbReference type="Proteomes" id="UP000219281"/>
    </source>
</evidence>
<dbReference type="PIRSF" id="PIRSF011444">
    <property type="entry name" value="DUF1287"/>
    <property type="match status" value="1"/>
</dbReference>
<proteinExistence type="predicted"/>
<evidence type="ECO:0008006" key="4">
    <source>
        <dbReference type="Google" id="ProtNLM"/>
    </source>
</evidence>
<reference evidence="3" key="1">
    <citation type="submission" date="2017-09" db="EMBL/GenBank/DDBJ databases">
        <authorList>
            <person name="Varghese N."/>
            <person name="Submissions S."/>
        </authorList>
    </citation>
    <scope>NUCLEOTIDE SEQUENCE [LARGE SCALE GENOMIC DNA]</scope>
    <source>
        <strain evidence="3">CGMCC 1.12803</strain>
    </source>
</reference>